<feature type="domain" description="SsuA/THI5-like" evidence="5">
    <location>
        <begin position="43"/>
        <end position="253"/>
    </location>
</feature>
<feature type="chain" id="PRO_5010744820" evidence="4">
    <location>
        <begin position="26"/>
        <end position="331"/>
    </location>
</feature>
<keyword evidence="3 4" id="KW-0732">Signal</keyword>
<keyword evidence="7" id="KW-1185">Reference proteome</keyword>
<dbReference type="KEGG" id="mmed:Mame_04497"/>
<sequence precursor="true">MSIRNIVAGAFCVAAMAVAPHGASAEPVEKIAFMEVIHSLFYSPLYAALGLGYFEDEGLEFDLVAAQGSDKATAALISGNADIVLAGPETAVYIEGGQSPEKIRIFAGLTATDGSFLVGREPDDAFDWSDLKGKTVLGWRQGSAPAIFFEKVLKDHGLDPKTDVEIITNVAIPARLGAFMAGTADYGTFFEPDVTKIEASGDGFALANVGEAAGQIDYTVFTATESYIAEHPEVIQGFTNAIARAEAWIDETPVDEVAVVLEPFFPGVDPAELASSIERQRAAGVWKTTPLVTPEAIDSLQELLIGAGVLEAGKKVAYESIVDPSFAEAAQ</sequence>
<name>A0A1U9Z7U2_9HYPH</name>
<evidence type="ECO:0000313" key="6">
    <source>
        <dbReference type="EMBL" id="AQZ53789.1"/>
    </source>
</evidence>
<evidence type="ECO:0000313" key="7">
    <source>
        <dbReference type="Proteomes" id="UP000191135"/>
    </source>
</evidence>
<dbReference type="GO" id="GO:0042597">
    <property type="term" value="C:periplasmic space"/>
    <property type="evidence" value="ECO:0007669"/>
    <property type="project" value="UniProtKB-SubCell"/>
</dbReference>
<evidence type="ECO:0000259" key="5">
    <source>
        <dbReference type="Pfam" id="PF09084"/>
    </source>
</evidence>
<dbReference type="PANTHER" id="PTHR30024:SF47">
    <property type="entry name" value="TAURINE-BINDING PERIPLASMIC PROTEIN"/>
    <property type="match status" value="1"/>
</dbReference>
<gene>
    <name evidence="6" type="ORF">Mame_04497</name>
</gene>
<evidence type="ECO:0000256" key="4">
    <source>
        <dbReference type="SAM" id="SignalP"/>
    </source>
</evidence>
<dbReference type="SUPFAM" id="SSF53850">
    <property type="entry name" value="Periplasmic binding protein-like II"/>
    <property type="match status" value="1"/>
</dbReference>
<evidence type="ECO:0000256" key="1">
    <source>
        <dbReference type="ARBA" id="ARBA00004418"/>
    </source>
</evidence>
<dbReference type="InterPro" id="IPR015168">
    <property type="entry name" value="SsuA/THI5"/>
</dbReference>
<protein>
    <submittedName>
        <fullName evidence="6">ABC transporter, substrate-binding protein, aliphatic sulfonates family</fullName>
    </submittedName>
</protein>
<reference evidence="6 7" key="1">
    <citation type="submission" date="2017-03" db="EMBL/GenBank/DDBJ databases">
        <title>Foreign affairs: Plasmid Transfer between Roseobacters and Rhizobia.</title>
        <authorList>
            <person name="Bartling P."/>
            <person name="Bunk B."/>
            <person name="Overmann J."/>
            <person name="Brinkmann H."/>
            <person name="Petersen J."/>
        </authorList>
    </citation>
    <scope>NUCLEOTIDE SEQUENCE [LARGE SCALE GENOMIC DNA]</scope>
    <source>
        <strain evidence="6 7">MACL11</strain>
        <plasmid evidence="7">Plasmid pmm593</plasmid>
    </source>
</reference>
<dbReference type="AlphaFoldDB" id="A0A1U9Z7U2"/>
<dbReference type="EMBL" id="CP020331">
    <property type="protein sequence ID" value="AQZ53789.1"/>
    <property type="molecule type" value="Genomic_DNA"/>
</dbReference>
<comment type="subcellular location">
    <subcellularLocation>
        <location evidence="1">Periplasm</location>
    </subcellularLocation>
</comment>
<evidence type="ECO:0000256" key="2">
    <source>
        <dbReference type="ARBA" id="ARBA00010742"/>
    </source>
</evidence>
<accession>A0A1U9Z7U2</accession>
<dbReference type="Proteomes" id="UP000191135">
    <property type="component" value="Plasmid pMM593"/>
</dbReference>
<dbReference type="eggNOG" id="COG0715">
    <property type="taxonomic scope" value="Bacteria"/>
</dbReference>
<dbReference type="PANTHER" id="PTHR30024">
    <property type="entry name" value="ALIPHATIC SULFONATES-BINDING PROTEIN-RELATED"/>
    <property type="match status" value="1"/>
</dbReference>
<feature type="signal peptide" evidence="4">
    <location>
        <begin position="1"/>
        <end position="25"/>
    </location>
</feature>
<proteinExistence type="inferred from homology"/>
<dbReference type="Gene3D" id="3.40.190.10">
    <property type="entry name" value="Periplasmic binding protein-like II"/>
    <property type="match status" value="2"/>
</dbReference>
<organism evidence="6 7">
    <name type="scientific">Martelella mediterranea DSM 17316</name>
    <dbReference type="NCBI Taxonomy" id="1122214"/>
    <lineage>
        <taxon>Bacteria</taxon>
        <taxon>Pseudomonadati</taxon>
        <taxon>Pseudomonadota</taxon>
        <taxon>Alphaproteobacteria</taxon>
        <taxon>Hyphomicrobiales</taxon>
        <taxon>Aurantimonadaceae</taxon>
        <taxon>Martelella</taxon>
    </lineage>
</organism>
<keyword evidence="6" id="KW-0614">Plasmid</keyword>
<dbReference type="Pfam" id="PF09084">
    <property type="entry name" value="NMT1"/>
    <property type="match status" value="1"/>
</dbReference>
<geneLocation type="plasmid" evidence="7">
    <name>pmm593</name>
</geneLocation>
<comment type="similarity">
    <text evidence="2">Belongs to the bacterial solute-binding protein SsuA/TauA family.</text>
</comment>
<evidence type="ECO:0000256" key="3">
    <source>
        <dbReference type="ARBA" id="ARBA00022729"/>
    </source>
</evidence>